<dbReference type="AlphaFoldDB" id="A0A6M8SQV8"/>
<evidence type="ECO:0000256" key="1">
    <source>
        <dbReference type="SAM" id="SignalP"/>
    </source>
</evidence>
<organism evidence="3 4">
    <name type="scientific">Deefgea piscis</name>
    <dbReference type="NCBI Taxonomy" id="2739061"/>
    <lineage>
        <taxon>Bacteria</taxon>
        <taxon>Pseudomonadati</taxon>
        <taxon>Pseudomonadota</taxon>
        <taxon>Betaproteobacteria</taxon>
        <taxon>Neisseriales</taxon>
        <taxon>Chitinibacteraceae</taxon>
        <taxon>Deefgea</taxon>
    </lineage>
</organism>
<dbReference type="RefSeq" id="WP_173533018.1">
    <property type="nucleotide sequence ID" value="NZ_CP054143.1"/>
</dbReference>
<sequence length="151" mass="15939">MKHWISALLFTALSAASWGSSCSMSLPTGDLGGYEPSVNEAGVSIQQAFWVTCPKGVPLQITAGPSQTSGSIQNRQMRGNLSGTLLNYQLCHDYPGAGTCARIFGDGQVGTPLTATGTGAQQGVYFWTHVFGKQMIDGGEYIDYVAISINP</sequence>
<evidence type="ECO:0000313" key="3">
    <source>
        <dbReference type="EMBL" id="QKJ66514.1"/>
    </source>
</evidence>
<protein>
    <submittedName>
        <fullName evidence="3">Spore coat protein U domain-containing protein</fullName>
    </submittedName>
</protein>
<dbReference type="EMBL" id="CP054143">
    <property type="protein sequence ID" value="QKJ66514.1"/>
    <property type="molecule type" value="Genomic_DNA"/>
</dbReference>
<reference evidence="3 4" key="1">
    <citation type="submission" date="2020-05" db="EMBL/GenBank/DDBJ databases">
        <title>Complete genome sequence of Deefgea sp. D17.</title>
        <authorList>
            <person name="Bae J.-W."/>
            <person name="Han J.E."/>
        </authorList>
    </citation>
    <scope>NUCLEOTIDE SEQUENCE [LARGE SCALE GENOMIC DNA]</scope>
    <source>
        <strain evidence="3 4">D17</strain>
    </source>
</reference>
<keyword evidence="1" id="KW-0732">Signal</keyword>
<feature type="domain" description="Spore coat protein U/FanG" evidence="2">
    <location>
        <begin position="15"/>
        <end position="147"/>
    </location>
</feature>
<dbReference type="PROSITE" id="PS51257">
    <property type="entry name" value="PROKAR_LIPOPROTEIN"/>
    <property type="match status" value="1"/>
</dbReference>
<evidence type="ECO:0000259" key="2">
    <source>
        <dbReference type="Pfam" id="PF05229"/>
    </source>
</evidence>
<evidence type="ECO:0000313" key="4">
    <source>
        <dbReference type="Proteomes" id="UP000504844"/>
    </source>
</evidence>
<dbReference type="Proteomes" id="UP000504844">
    <property type="component" value="Chromosome"/>
</dbReference>
<keyword evidence="3" id="KW-0946">Virion</keyword>
<dbReference type="KEGG" id="dee:HQN60_07270"/>
<dbReference type="Pfam" id="PF05229">
    <property type="entry name" value="SCPU"/>
    <property type="match status" value="1"/>
</dbReference>
<gene>
    <name evidence="3" type="ORF">HQN60_07270</name>
</gene>
<keyword evidence="3" id="KW-0167">Capsid protein</keyword>
<dbReference type="InterPro" id="IPR007893">
    <property type="entry name" value="Spore_coat_U/FanG"/>
</dbReference>
<feature type="signal peptide" evidence="1">
    <location>
        <begin position="1"/>
        <end position="19"/>
    </location>
</feature>
<proteinExistence type="predicted"/>
<accession>A0A6M8SQV8</accession>
<feature type="chain" id="PRO_5026763406" evidence="1">
    <location>
        <begin position="20"/>
        <end position="151"/>
    </location>
</feature>
<keyword evidence="4" id="KW-1185">Reference proteome</keyword>
<name>A0A6M8SQV8_9NEIS</name>